<dbReference type="PROSITE" id="PS00028">
    <property type="entry name" value="ZINC_FINGER_C2H2_1"/>
    <property type="match status" value="11"/>
</dbReference>
<feature type="compositionally biased region" description="Basic and acidic residues" evidence="11">
    <location>
        <begin position="329"/>
        <end position="339"/>
    </location>
</feature>
<keyword evidence="3" id="KW-0677">Repeat</keyword>
<feature type="compositionally biased region" description="Polar residues" evidence="11">
    <location>
        <begin position="404"/>
        <end position="417"/>
    </location>
</feature>
<evidence type="ECO:0000256" key="8">
    <source>
        <dbReference type="ARBA" id="ARBA00023163"/>
    </source>
</evidence>
<feature type="domain" description="C2H2-type" evidence="12">
    <location>
        <begin position="443"/>
        <end position="470"/>
    </location>
</feature>
<evidence type="ECO:0000256" key="1">
    <source>
        <dbReference type="ARBA" id="ARBA00004123"/>
    </source>
</evidence>
<feature type="domain" description="C2H2-type" evidence="12">
    <location>
        <begin position="365"/>
        <end position="392"/>
    </location>
</feature>
<evidence type="ECO:0000256" key="10">
    <source>
        <dbReference type="PROSITE-ProRule" id="PRU00042"/>
    </source>
</evidence>
<dbReference type="SUPFAM" id="SSF57667">
    <property type="entry name" value="beta-beta-alpha zinc fingers"/>
    <property type="match status" value="6"/>
</dbReference>
<dbReference type="Gene3D" id="3.30.160.60">
    <property type="entry name" value="Classic Zinc Finger"/>
    <property type="match status" value="7"/>
</dbReference>
<organism evidence="13 14">
    <name type="scientific">Scleropages formosus</name>
    <name type="common">Asian bonytongue</name>
    <name type="synonym">Osteoglossum formosum</name>
    <dbReference type="NCBI Taxonomy" id="113540"/>
    <lineage>
        <taxon>Eukaryota</taxon>
        <taxon>Metazoa</taxon>
        <taxon>Chordata</taxon>
        <taxon>Craniata</taxon>
        <taxon>Vertebrata</taxon>
        <taxon>Euteleostomi</taxon>
        <taxon>Actinopterygii</taxon>
        <taxon>Neopterygii</taxon>
        <taxon>Teleostei</taxon>
        <taxon>Osteoglossocephala</taxon>
        <taxon>Osteoglossomorpha</taxon>
        <taxon>Osteoglossiformes</taxon>
        <taxon>Osteoglossidae</taxon>
        <taxon>Scleropages</taxon>
    </lineage>
</organism>
<dbReference type="GeneID" id="108922177"/>
<reference evidence="13" key="3">
    <citation type="submission" date="2025-09" db="UniProtKB">
        <authorList>
            <consortium name="Ensembl"/>
        </authorList>
    </citation>
    <scope>IDENTIFICATION</scope>
</reference>
<proteinExistence type="predicted"/>
<accession>A0A8C9S1S2</accession>
<reference evidence="13 14" key="1">
    <citation type="submission" date="2019-04" db="EMBL/GenBank/DDBJ databases">
        <authorList>
            <consortium name="Wellcome Sanger Institute Data Sharing"/>
        </authorList>
    </citation>
    <scope>NUCLEOTIDE SEQUENCE [LARGE SCALE GENOMIC DNA]</scope>
</reference>
<dbReference type="InterPro" id="IPR013087">
    <property type="entry name" value="Znf_C2H2_type"/>
</dbReference>
<evidence type="ECO:0000256" key="11">
    <source>
        <dbReference type="SAM" id="MobiDB-lite"/>
    </source>
</evidence>
<feature type="domain" description="C2H2-type" evidence="12">
    <location>
        <begin position="286"/>
        <end position="313"/>
    </location>
</feature>
<evidence type="ECO:0000256" key="5">
    <source>
        <dbReference type="ARBA" id="ARBA00022833"/>
    </source>
</evidence>
<dbReference type="InterPro" id="IPR036236">
    <property type="entry name" value="Znf_C2H2_sf"/>
</dbReference>
<dbReference type="Pfam" id="PF00096">
    <property type="entry name" value="zf-C2H2"/>
    <property type="match status" value="3"/>
</dbReference>
<feature type="domain" description="C2H2-type" evidence="12">
    <location>
        <begin position="470"/>
        <end position="498"/>
    </location>
</feature>
<keyword evidence="5" id="KW-0862">Zinc</keyword>
<dbReference type="GO" id="GO:0008270">
    <property type="term" value="F:zinc ion binding"/>
    <property type="evidence" value="ECO:0007669"/>
    <property type="project" value="UniProtKB-KW"/>
</dbReference>
<dbReference type="KEGG" id="sfm:108922177"/>
<feature type="domain" description="C2H2-type" evidence="12">
    <location>
        <begin position="240"/>
        <end position="263"/>
    </location>
</feature>
<keyword evidence="6" id="KW-0805">Transcription regulation</keyword>
<sequence length="724" mass="81405">MEYPLVDYNNCGDQVGGTAAFICTECGDGFSHYPDLLNHMVIHGPVDPFPFDCPPSSFGTPLEFALHENGMLTVVDRSVELNYFSPATDKPQSPDLIWSQDHSLESQSAPVLPPTEALPLEAHSSTVTLSPNQDRSLESHSAPIILTTNQPLPSESQLTPVTPSPTKAQRGSSKSLVPTYPARFRCETCGQLFNTRSGLQRHQRYRTLERGFKCTLCCKIFNEREELRQHLQEHAHERFYSCGHCGKRFLHKEALHAHQEERHGKAVSKTSKVSGEVQENSTDKSYPCKLCGLRFFWLSDLQSHLLSHAHGKIVSCISTYDTPAPQKKTQQDEKSHDGKPNTALPKRTHKRQDTAPSLNTSFRPYRCGLCGNRFQQLSDLKLHHLSHQTQEDFVSPEQEPKPKQVQSGAASKQQIQSGAPAKEAKPRGRPPRGNQANHNARVYPCKLCHRVFVHSSSLSRHMRYHKGTLHTCVYCGRHFPQRCDVRRHIAMYHNAQGTQSKAETEKAVAESRRDIHLQQPQLKPHLQCPLKQTEKGASERKKDSSNCNCIKCGKIFLDSSERDKHGCNSQHSCDPKEAESSPKPRVTFQCSVCGKGFGLLCVYQRHQRYHRRELAGEIHKCPRCPRRFRQSCALIRHLETHQSLSPGEEDKEAQISPTTGSSQDPTLVLEHDEDLEDEEDLEEEEASGGIAAEVLYECTECTQTFSSLVTFLQHQSAHGSDSLG</sequence>
<evidence type="ECO:0000256" key="6">
    <source>
        <dbReference type="ARBA" id="ARBA00023015"/>
    </source>
</evidence>
<keyword evidence="7" id="KW-0238">DNA-binding</keyword>
<feature type="region of interest" description="Disordered" evidence="11">
    <location>
        <begin position="643"/>
        <end position="667"/>
    </location>
</feature>
<dbReference type="PANTHER" id="PTHR24393:SF34">
    <property type="entry name" value="PR_SET DOMAIN 13"/>
    <property type="match status" value="1"/>
</dbReference>
<feature type="domain" description="C2H2-type" evidence="12">
    <location>
        <begin position="21"/>
        <end position="48"/>
    </location>
</feature>
<dbReference type="OrthoDB" id="6359816at2759"/>
<keyword evidence="14" id="KW-1185">Reference proteome</keyword>
<evidence type="ECO:0000256" key="2">
    <source>
        <dbReference type="ARBA" id="ARBA00022723"/>
    </source>
</evidence>
<feature type="region of interest" description="Disordered" evidence="11">
    <location>
        <begin position="388"/>
        <end position="438"/>
    </location>
</feature>
<dbReference type="GO" id="GO:0000978">
    <property type="term" value="F:RNA polymerase II cis-regulatory region sequence-specific DNA binding"/>
    <property type="evidence" value="ECO:0007669"/>
    <property type="project" value="TreeGrafter"/>
</dbReference>
<keyword evidence="2" id="KW-0479">Metal-binding</keyword>
<dbReference type="GO" id="GO:0001228">
    <property type="term" value="F:DNA-binding transcription activator activity, RNA polymerase II-specific"/>
    <property type="evidence" value="ECO:0007669"/>
    <property type="project" value="TreeGrafter"/>
</dbReference>
<keyword evidence="4 10" id="KW-0863">Zinc-finger</keyword>
<dbReference type="PROSITE" id="PS50157">
    <property type="entry name" value="ZINC_FINGER_C2H2_2"/>
    <property type="match status" value="11"/>
</dbReference>
<evidence type="ECO:0000256" key="3">
    <source>
        <dbReference type="ARBA" id="ARBA00022737"/>
    </source>
</evidence>
<dbReference type="SMART" id="SM00355">
    <property type="entry name" value="ZnF_C2H2"/>
    <property type="match status" value="12"/>
</dbReference>
<feature type="region of interest" description="Disordered" evidence="11">
    <location>
        <begin position="323"/>
        <end position="359"/>
    </location>
</feature>
<evidence type="ECO:0000313" key="14">
    <source>
        <dbReference type="Proteomes" id="UP000694397"/>
    </source>
</evidence>
<evidence type="ECO:0000259" key="12">
    <source>
        <dbReference type="PROSITE" id="PS50157"/>
    </source>
</evidence>
<feature type="compositionally biased region" description="Polar residues" evidence="11">
    <location>
        <begin position="655"/>
        <end position="665"/>
    </location>
</feature>
<dbReference type="FunFam" id="3.30.160.60:FF:000325">
    <property type="entry name" value="ZFP90 zinc finger protein"/>
    <property type="match status" value="1"/>
</dbReference>
<keyword evidence="8" id="KW-0804">Transcription</keyword>
<feature type="compositionally biased region" description="Polar residues" evidence="11">
    <location>
        <begin position="268"/>
        <end position="283"/>
    </location>
</feature>
<name>A0A8C9S1S2_SCLFO</name>
<protein>
    <submittedName>
        <fullName evidence="13">Zinc finger protein 184-like</fullName>
    </submittedName>
</protein>
<reference evidence="13" key="2">
    <citation type="submission" date="2025-08" db="UniProtKB">
        <authorList>
            <consortium name="Ensembl"/>
        </authorList>
    </citation>
    <scope>IDENTIFICATION</scope>
</reference>
<evidence type="ECO:0000256" key="7">
    <source>
        <dbReference type="ARBA" id="ARBA00023125"/>
    </source>
</evidence>
<dbReference type="Ensembl" id="ENSSFOT00015026956.2">
    <property type="protein sequence ID" value="ENSSFOP00015026657.1"/>
    <property type="gene ID" value="ENSSFOG00015017126.2"/>
</dbReference>
<dbReference type="Proteomes" id="UP000694397">
    <property type="component" value="Chromosome 18"/>
</dbReference>
<feature type="domain" description="C2H2-type" evidence="12">
    <location>
        <begin position="588"/>
        <end position="615"/>
    </location>
</feature>
<dbReference type="PANTHER" id="PTHR24393">
    <property type="entry name" value="ZINC FINGER PROTEIN"/>
    <property type="match status" value="1"/>
</dbReference>
<feature type="domain" description="C2H2-type" evidence="12">
    <location>
        <begin position="696"/>
        <end position="723"/>
    </location>
</feature>
<evidence type="ECO:0000256" key="9">
    <source>
        <dbReference type="ARBA" id="ARBA00023242"/>
    </source>
</evidence>
<gene>
    <name evidence="13" type="primary">si:dkeyp-84f3.5</name>
</gene>
<evidence type="ECO:0000313" key="13">
    <source>
        <dbReference type="Ensembl" id="ENSSFOP00015026657.1"/>
    </source>
</evidence>
<feature type="domain" description="C2H2-type" evidence="12">
    <location>
        <begin position="184"/>
        <end position="211"/>
    </location>
</feature>
<dbReference type="GeneTree" id="ENSGT00940000166443"/>
<feature type="region of interest" description="Disordered" evidence="11">
    <location>
        <begin position="256"/>
        <end position="283"/>
    </location>
</feature>
<dbReference type="GO" id="GO:0005634">
    <property type="term" value="C:nucleus"/>
    <property type="evidence" value="ECO:0007669"/>
    <property type="project" value="UniProtKB-SubCell"/>
</dbReference>
<evidence type="ECO:0000256" key="4">
    <source>
        <dbReference type="ARBA" id="ARBA00022771"/>
    </source>
</evidence>
<feature type="region of interest" description="Disordered" evidence="11">
    <location>
        <begin position="148"/>
        <end position="174"/>
    </location>
</feature>
<keyword evidence="9" id="KW-0539">Nucleus</keyword>
<feature type="domain" description="C2H2-type" evidence="12">
    <location>
        <begin position="212"/>
        <end position="239"/>
    </location>
</feature>
<comment type="subcellular location">
    <subcellularLocation>
        <location evidence="1">Nucleus</location>
    </subcellularLocation>
</comment>
<dbReference type="AlphaFoldDB" id="A0A8C9S1S2"/>
<feature type="domain" description="C2H2-type" evidence="12">
    <location>
        <begin position="619"/>
        <end position="646"/>
    </location>
</feature>